<dbReference type="SMART" id="SM00564">
    <property type="entry name" value="PQQ"/>
    <property type="match status" value="4"/>
</dbReference>
<feature type="domain" description="Pyrrolo-quinoline quinone repeat" evidence="2">
    <location>
        <begin position="134"/>
        <end position="238"/>
    </location>
</feature>
<accession>A0A561VKQ1</accession>
<keyword evidence="1" id="KW-0732">Signal</keyword>
<feature type="chain" id="PRO_5022243122" evidence="1">
    <location>
        <begin position="31"/>
        <end position="398"/>
    </location>
</feature>
<dbReference type="RefSeq" id="WP_122979157.1">
    <property type="nucleotide sequence ID" value="NZ_BOMX01000099.1"/>
</dbReference>
<evidence type="ECO:0000313" key="4">
    <source>
        <dbReference type="Proteomes" id="UP000320239"/>
    </source>
</evidence>
<evidence type="ECO:0000259" key="2">
    <source>
        <dbReference type="Pfam" id="PF13360"/>
    </source>
</evidence>
<dbReference type="Gene3D" id="2.130.10.10">
    <property type="entry name" value="YVTN repeat-like/Quinoprotein amine dehydrogenase"/>
    <property type="match status" value="1"/>
</dbReference>
<feature type="domain" description="Pyrrolo-quinoline quinone repeat" evidence="2">
    <location>
        <begin position="270"/>
        <end position="396"/>
    </location>
</feature>
<gene>
    <name evidence="3" type="ORF">FHX34_10576</name>
</gene>
<organism evidence="3 4">
    <name type="scientific">Actinoplanes teichomyceticus</name>
    <dbReference type="NCBI Taxonomy" id="1867"/>
    <lineage>
        <taxon>Bacteria</taxon>
        <taxon>Bacillati</taxon>
        <taxon>Actinomycetota</taxon>
        <taxon>Actinomycetes</taxon>
        <taxon>Micromonosporales</taxon>
        <taxon>Micromonosporaceae</taxon>
        <taxon>Actinoplanes</taxon>
    </lineage>
</organism>
<dbReference type="OrthoDB" id="256225at2"/>
<dbReference type="AlphaFoldDB" id="A0A561VKQ1"/>
<dbReference type="Proteomes" id="UP000320239">
    <property type="component" value="Unassembled WGS sequence"/>
</dbReference>
<name>A0A561VKQ1_ACTTI</name>
<dbReference type="PANTHER" id="PTHR34512:SF30">
    <property type="entry name" value="OUTER MEMBRANE PROTEIN ASSEMBLY FACTOR BAMB"/>
    <property type="match status" value="1"/>
</dbReference>
<comment type="caution">
    <text evidence="3">The sequence shown here is derived from an EMBL/GenBank/DDBJ whole genome shotgun (WGS) entry which is preliminary data.</text>
</comment>
<feature type="signal peptide" evidence="1">
    <location>
        <begin position="1"/>
        <end position="30"/>
    </location>
</feature>
<dbReference type="InterPro" id="IPR015943">
    <property type="entry name" value="WD40/YVTN_repeat-like_dom_sf"/>
</dbReference>
<dbReference type="Pfam" id="PF13360">
    <property type="entry name" value="PQQ_2"/>
    <property type="match status" value="2"/>
</dbReference>
<dbReference type="PANTHER" id="PTHR34512">
    <property type="entry name" value="CELL SURFACE PROTEIN"/>
    <property type="match status" value="1"/>
</dbReference>
<dbReference type="InterPro" id="IPR018391">
    <property type="entry name" value="PQQ_b-propeller_rpt"/>
</dbReference>
<proteinExistence type="predicted"/>
<sequence length="398" mass="40964">MARRSPIRAVLAAAAVTTLALTVVATPAEAADATGVAVAYQINARHDGHSAAGVAAPPLDEKWRRDLGQAVSYPVIADNKAFVTVRTGDDYGTSLYAVDTRTGKDVWPPVELGGTYYWSALTLGGGRVYTINGDGRLTAFAIRTGRQLWQTDLPGQYAFSSAPTYHAGLVYTGGAGSGGTVYAVDAATGSLVWTAPVANGDHSSPAVTATGVYVSYACEQSYRFDPATGATRWVHSTGCSGGGGKTPVVAAGGLWVRESFDQTLPVLALGTGQVRTRFGSSGMPAPAFSGRTGFFVTGGELHAADAATPDQPLWTFTGDGSQLRTAPIVVNGYVYVGSQSGRVYAVDPATGRAVWSADTGAEITPPDEHNVSSPLTGLAAGQGVLLVPASGRLVAYGR</sequence>
<dbReference type="InterPro" id="IPR002372">
    <property type="entry name" value="PQQ_rpt_dom"/>
</dbReference>
<dbReference type="InterPro" id="IPR011047">
    <property type="entry name" value="Quinoprotein_ADH-like_sf"/>
</dbReference>
<keyword evidence="4" id="KW-1185">Reference proteome</keyword>
<reference evidence="3 4" key="1">
    <citation type="submission" date="2019-06" db="EMBL/GenBank/DDBJ databases">
        <title>Sequencing the genomes of 1000 actinobacteria strains.</title>
        <authorList>
            <person name="Klenk H.-P."/>
        </authorList>
    </citation>
    <scope>NUCLEOTIDE SEQUENCE [LARGE SCALE GENOMIC DNA]</scope>
    <source>
        <strain evidence="3 4">DSM 43866</strain>
    </source>
</reference>
<dbReference type="SUPFAM" id="SSF50998">
    <property type="entry name" value="Quinoprotein alcohol dehydrogenase-like"/>
    <property type="match status" value="2"/>
</dbReference>
<dbReference type="Gene3D" id="2.140.10.10">
    <property type="entry name" value="Quinoprotein alcohol dehydrogenase-like superfamily"/>
    <property type="match status" value="1"/>
</dbReference>
<dbReference type="EMBL" id="VIWY01000005">
    <property type="protein sequence ID" value="TWG12209.1"/>
    <property type="molecule type" value="Genomic_DNA"/>
</dbReference>
<evidence type="ECO:0000313" key="3">
    <source>
        <dbReference type="EMBL" id="TWG12209.1"/>
    </source>
</evidence>
<protein>
    <submittedName>
        <fullName evidence="3">Outer membrane protein assembly factor BamB</fullName>
    </submittedName>
</protein>
<evidence type="ECO:0000256" key="1">
    <source>
        <dbReference type="SAM" id="SignalP"/>
    </source>
</evidence>